<dbReference type="Pfam" id="PF01467">
    <property type="entry name" value="CTP_transf_like"/>
    <property type="match status" value="1"/>
</dbReference>
<dbReference type="InterPro" id="IPR005248">
    <property type="entry name" value="NadD/NMNAT"/>
</dbReference>
<dbReference type="GO" id="GO:0009435">
    <property type="term" value="P:NAD+ biosynthetic process"/>
    <property type="evidence" value="ECO:0007669"/>
    <property type="project" value="UniProtKB-UniRule"/>
</dbReference>
<dbReference type="NCBIfam" id="NF000840">
    <property type="entry name" value="PRK00071.1-3"/>
    <property type="match status" value="1"/>
</dbReference>
<evidence type="ECO:0000256" key="4">
    <source>
        <dbReference type="ARBA" id="ARBA00022679"/>
    </source>
</evidence>
<gene>
    <name evidence="10" type="primary">nadD</name>
    <name evidence="12" type="ORF">GLW05_07265</name>
</gene>
<keyword evidence="7 10" id="KW-0067">ATP-binding</keyword>
<dbReference type="OrthoDB" id="5295945at2"/>
<proteinExistence type="inferred from homology"/>
<comment type="pathway">
    <text evidence="2 10">Cofactor biosynthesis; NAD(+) biosynthesis; deamido-NAD(+) from nicotinate D-ribonucleotide: step 1/1.</text>
</comment>
<comment type="similarity">
    <text evidence="10">Belongs to the NadD family.</text>
</comment>
<evidence type="ECO:0000313" key="12">
    <source>
        <dbReference type="EMBL" id="MYL33399.1"/>
    </source>
</evidence>
<sequence length="189" mass="21869">MKKIGLLGGTFDPPHLGHLLVAEEVYHALDLDEVWFIPSNDPPHKDSTDTNTEDRLEMTRMAVQSNQHFNVNTIEIERSGTSFTFDTVSSLVNTYQDTEFYFIMGGDMVEYLPKWHRIEELLELVSFVGVQRKGFELQCEYPIIKVETPMFEVSSTLIRNRVQNGGSTRYLLPERVETYIKERGLYGKR</sequence>
<keyword evidence="3 10" id="KW-0662">Pyridine nucleotide biosynthesis</keyword>
<comment type="function">
    <text evidence="1 10">Catalyzes the reversible adenylation of nicotinate mononucleotide (NaMN) to nicotinic acid adenine dinucleotide (NaAD).</text>
</comment>
<dbReference type="SUPFAM" id="SSF52374">
    <property type="entry name" value="Nucleotidylyl transferase"/>
    <property type="match status" value="1"/>
</dbReference>
<comment type="caution">
    <text evidence="12">The sequence shown here is derived from an EMBL/GenBank/DDBJ whole genome shotgun (WGS) entry which is preliminary data.</text>
</comment>
<dbReference type="InterPro" id="IPR004821">
    <property type="entry name" value="Cyt_trans-like"/>
</dbReference>
<dbReference type="PANTHER" id="PTHR39321">
    <property type="entry name" value="NICOTINATE-NUCLEOTIDE ADENYLYLTRANSFERASE-RELATED"/>
    <property type="match status" value="1"/>
</dbReference>
<dbReference type="CDD" id="cd02165">
    <property type="entry name" value="NMNAT"/>
    <property type="match status" value="1"/>
</dbReference>
<evidence type="ECO:0000256" key="6">
    <source>
        <dbReference type="ARBA" id="ARBA00022741"/>
    </source>
</evidence>
<dbReference type="EMBL" id="WMEQ01000004">
    <property type="protein sequence ID" value="MYL33399.1"/>
    <property type="molecule type" value="Genomic_DNA"/>
</dbReference>
<dbReference type="InterPro" id="IPR014729">
    <property type="entry name" value="Rossmann-like_a/b/a_fold"/>
</dbReference>
<comment type="catalytic activity">
    <reaction evidence="9 10">
        <text>nicotinate beta-D-ribonucleotide + ATP + H(+) = deamido-NAD(+) + diphosphate</text>
        <dbReference type="Rhea" id="RHEA:22860"/>
        <dbReference type="ChEBI" id="CHEBI:15378"/>
        <dbReference type="ChEBI" id="CHEBI:30616"/>
        <dbReference type="ChEBI" id="CHEBI:33019"/>
        <dbReference type="ChEBI" id="CHEBI:57502"/>
        <dbReference type="ChEBI" id="CHEBI:58437"/>
        <dbReference type="EC" id="2.7.7.18"/>
    </reaction>
</comment>
<accession>A0A6I5A3H0</accession>
<dbReference type="Proteomes" id="UP000468638">
    <property type="component" value="Unassembled WGS sequence"/>
</dbReference>
<evidence type="ECO:0000256" key="9">
    <source>
        <dbReference type="ARBA" id="ARBA00048721"/>
    </source>
</evidence>
<dbReference type="RefSeq" id="WP_160848269.1">
    <property type="nucleotide sequence ID" value="NZ_WMEQ01000004.1"/>
</dbReference>
<evidence type="ECO:0000256" key="7">
    <source>
        <dbReference type="ARBA" id="ARBA00022840"/>
    </source>
</evidence>
<dbReference type="AlphaFoldDB" id="A0A6I5A3H0"/>
<dbReference type="GO" id="GO:0005524">
    <property type="term" value="F:ATP binding"/>
    <property type="evidence" value="ECO:0007669"/>
    <property type="project" value="UniProtKB-KW"/>
</dbReference>
<feature type="domain" description="Cytidyltransferase-like" evidence="11">
    <location>
        <begin position="6"/>
        <end position="161"/>
    </location>
</feature>
<reference evidence="12 13" key="1">
    <citation type="submission" date="2019-11" db="EMBL/GenBank/DDBJ databases">
        <title>Genome sequences of 17 halophilic strains isolated from different environments.</title>
        <authorList>
            <person name="Furrow R.E."/>
        </authorList>
    </citation>
    <scope>NUCLEOTIDE SEQUENCE [LARGE SCALE GENOMIC DNA]</scope>
    <source>
        <strain evidence="12 13">22514_16_FS</strain>
    </source>
</reference>
<dbReference type="PANTHER" id="PTHR39321:SF3">
    <property type="entry name" value="PHOSPHOPANTETHEINE ADENYLYLTRANSFERASE"/>
    <property type="match status" value="1"/>
</dbReference>
<name>A0A6I5A3H0_9BACI</name>
<protein>
    <recommendedName>
        <fullName evidence="10">Probable nicotinate-nucleotide adenylyltransferase</fullName>
        <ecNumber evidence="10">2.7.7.18</ecNumber>
    </recommendedName>
    <alternativeName>
        <fullName evidence="10">Deamido-NAD(+) diphosphorylase</fullName>
    </alternativeName>
    <alternativeName>
        <fullName evidence="10">Deamido-NAD(+) pyrophosphorylase</fullName>
    </alternativeName>
    <alternativeName>
        <fullName evidence="10">Nicotinate mononucleotide adenylyltransferase</fullName>
        <shortName evidence="10">NaMN adenylyltransferase</shortName>
    </alternativeName>
</protein>
<evidence type="ECO:0000256" key="8">
    <source>
        <dbReference type="ARBA" id="ARBA00023027"/>
    </source>
</evidence>
<dbReference type="NCBIfam" id="NF000841">
    <property type="entry name" value="PRK00071.1-4"/>
    <property type="match status" value="1"/>
</dbReference>
<organism evidence="12 13">
    <name type="scientific">Pontibacillus yanchengensis</name>
    <dbReference type="NCBI Taxonomy" id="462910"/>
    <lineage>
        <taxon>Bacteria</taxon>
        <taxon>Bacillati</taxon>
        <taxon>Bacillota</taxon>
        <taxon>Bacilli</taxon>
        <taxon>Bacillales</taxon>
        <taxon>Bacillaceae</taxon>
        <taxon>Pontibacillus</taxon>
    </lineage>
</organism>
<dbReference type="NCBIfam" id="TIGR00125">
    <property type="entry name" value="cyt_tran_rel"/>
    <property type="match status" value="1"/>
</dbReference>
<evidence type="ECO:0000256" key="1">
    <source>
        <dbReference type="ARBA" id="ARBA00002324"/>
    </source>
</evidence>
<evidence type="ECO:0000256" key="5">
    <source>
        <dbReference type="ARBA" id="ARBA00022695"/>
    </source>
</evidence>
<dbReference type="EC" id="2.7.7.18" evidence="10"/>
<dbReference type="GO" id="GO:0004515">
    <property type="term" value="F:nicotinate-nucleotide adenylyltransferase activity"/>
    <property type="evidence" value="ECO:0007669"/>
    <property type="project" value="UniProtKB-UniRule"/>
</dbReference>
<evidence type="ECO:0000256" key="10">
    <source>
        <dbReference type="HAMAP-Rule" id="MF_00244"/>
    </source>
</evidence>
<keyword evidence="8 10" id="KW-0520">NAD</keyword>
<keyword evidence="5 10" id="KW-0548">Nucleotidyltransferase</keyword>
<keyword evidence="4 10" id="KW-0808">Transferase</keyword>
<dbReference type="NCBIfam" id="TIGR00482">
    <property type="entry name" value="nicotinate (nicotinamide) nucleotide adenylyltransferase"/>
    <property type="match status" value="1"/>
</dbReference>
<evidence type="ECO:0000256" key="2">
    <source>
        <dbReference type="ARBA" id="ARBA00005019"/>
    </source>
</evidence>
<dbReference type="UniPathway" id="UPA00253">
    <property type="reaction ID" value="UER00332"/>
</dbReference>
<evidence type="ECO:0000259" key="11">
    <source>
        <dbReference type="Pfam" id="PF01467"/>
    </source>
</evidence>
<dbReference type="HAMAP" id="MF_00244">
    <property type="entry name" value="NaMN_adenylyltr"/>
    <property type="match status" value="1"/>
</dbReference>
<dbReference type="Gene3D" id="3.40.50.620">
    <property type="entry name" value="HUPs"/>
    <property type="match status" value="1"/>
</dbReference>
<keyword evidence="6 10" id="KW-0547">Nucleotide-binding</keyword>
<evidence type="ECO:0000313" key="13">
    <source>
        <dbReference type="Proteomes" id="UP000468638"/>
    </source>
</evidence>
<evidence type="ECO:0000256" key="3">
    <source>
        <dbReference type="ARBA" id="ARBA00022642"/>
    </source>
</evidence>